<keyword evidence="2 5" id="KW-0418">Kinase</keyword>
<accession>A0A927FUP4</accession>
<evidence type="ECO:0000256" key="3">
    <source>
        <dbReference type="SAM" id="MobiDB-lite"/>
    </source>
</evidence>
<dbReference type="CDD" id="cd01166">
    <property type="entry name" value="KdgK"/>
    <property type="match status" value="1"/>
</dbReference>
<evidence type="ECO:0000313" key="6">
    <source>
        <dbReference type="Proteomes" id="UP000654108"/>
    </source>
</evidence>
<keyword evidence="6" id="KW-1185">Reference proteome</keyword>
<sequence>MSSSPIRGGAVLSLGRVYCDMVFRGLDAMPQLGREMFAQEFTLTPGGGALITAAHMSALGRPAALVARFGTDDLSRSLQHAIDDLGIDLRFLDRHETAGPQLTVVMVHEDDRAFLSRRAGHARPETFERALAWSEAAHLHIAEYATLHEMDDAVAAAKRQGLTVSLDPSWDDALIRDPDFFRRSAGVDIFLPNREEAEALTGSSHPGAALEQLARHFPVVALKLGSDGAMLAADGKTLHLPSAPVDVVDTTGAGDAFNAGFLHAWLDGAPAERCLAAGVRAGTLSVQASGGTGSIGNAEGGGAGASEGRLPA</sequence>
<dbReference type="RefSeq" id="WP_191773942.1">
    <property type="nucleotide sequence ID" value="NZ_JACYFU010000002.1"/>
</dbReference>
<dbReference type="Proteomes" id="UP000654108">
    <property type="component" value="Unassembled WGS sequence"/>
</dbReference>
<dbReference type="GO" id="GO:0016301">
    <property type="term" value="F:kinase activity"/>
    <property type="evidence" value="ECO:0007669"/>
    <property type="project" value="UniProtKB-KW"/>
</dbReference>
<dbReference type="PANTHER" id="PTHR10584">
    <property type="entry name" value="SUGAR KINASE"/>
    <property type="match status" value="1"/>
</dbReference>
<proteinExistence type="predicted"/>
<gene>
    <name evidence="5" type="ORF">IC608_06940</name>
</gene>
<dbReference type="SUPFAM" id="SSF53613">
    <property type="entry name" value="Ribokinase-like"/>
    <property type="match status" value="1"/>
</dbReference>
<evidence type="ECO:0000259" key="4">
    <source>
        <dbReference type="Pfam" id="PF00294"/>
    </source>
</evidence>
<evidence type="ECO:0000256" key="2">
    <source>
        <dbReference type="ARBA" id="ARBA00022777"/>
    </source>
</evidence>
<dbReference type="EMBL" id="JACYFU010000002">
    <property type="protein sequence ID" value="MBD8065203.1"/>
    <property type="molecule type" value="Genomic_DNA"/>
</dbReference>
<feature type="domain" description="Carbohydrate kinase PfkB" evidence="4">
    <location>
        <begin position="38"/>
        <end position="293"/>
    </location>
</feature>
<dbReference type="AlphaFoldDB" id="A0A927FUP4"/>
<reference evidence="5" key="1">
    <citation type="submission" date="2020-09" db="EMBL/GenBank/DDBJ databases">
        <title>Genome seq and assembly of Devosia sp.</title>
        <authorList>
            <person name="Chhetri G."/>
        </authorList>
    </citation>
    <scope>NUCLEOTIDE SEQUENCE</scope>
    <source>
        <strain evidence="5">PTR5</strain>
    </source>
</reference>
<name>A0A927FUP4_9HYPH</name>
<dbReference type="Pfam" id="PF00294">
    <property type="entry name" value="PfkB"/>
    <property type="match status" value="1"/>
</dbReference>
<dbReference type="InterPro" id="IPR029056">
    <property type="entry name" value="Ribokinase-like"/>
</dbReference>
<organism evidence="5 6">
    <name type="scientific">Devosia oryzisoli</name>
    <dbReference type="NCBI Taxonomy" id="2774138"/>
    <lineage>
        <taxon>Bacteria</taxon>
        <taxon>Pseudomonadati</taxon>
        <taxon>Pseudomonadota</taxon>
        <taxon>Alphaproteobacteria</taxon>
        <taxon>Hyphomicrobiales</taxon>
        <taxon>Devosiaceae</taxon>
        <taxon>Devosia</taxon>
    </lineage>
</organism>
<dbReference type="PROSITE" id="PS00584">
    <property type="entry name" value="PFKB_KINASES_2"/>
    <property type="match status" value="1"/>
</dbReference>
<comment type="caution">
    <text evidence="5">The sequence shown here is derived from an EMBL/GenBank/DDBJ whole genome shotgun (WGS) entry which is preliminary data.</text>
</comment>
<dbReference type="InterPro" id="IPR002173">
    <property type="entry name" value="Carboh/pur_kinase_PfkB_CS"/>
</dbReference>
<feature type="region of interest" description="Disordered" evidence="3">
    <location>
        <begin position="290"/>
        <end position="312"/>
    </location>
</feature>
<dbReference type="PANTHER" id="PTHR10584:SF166">
    <property type="entry name" value="RIBOKINASE"/>
    <property type="match status" value="1"/>
</dbReference>
<protein>
    <submittedName>
        <fullName evidence="5">Sugar kinase</fullName>
    </submittedName>
</protein>
<evidence type="ECO:0000256" key="1">
    <source>
        <dbReference type="ARBA" id="ARBA00022679"/>
    </source>
</evidence>
<feature type="compositionally biased region" description="Gly residues" evidence="3">
    <location>
        <begin position="290"/>
        <end position="305"/>
    </location>
</feature>
<dbReference type="Gene3D" id="3.40.1190.20">
    <property type="match status" value="1"/>
</dbReference>
<keyword evidence="1" id="KW-0808">Transferase</keyword>
<dbReference type="InterPro" id="IPR011611">
    <property type="entry name" value="PfkB_dom"/>
</dbReference>
<evidence type="ECO:0000313" key="5">
    <source>
        <dbReference type="EMBL" id="MBD8065203.1"/>
    </source>
</evidence>